<dbReference type="EMBL" id="KK106104">
    <property type="protein sequence ID" value="KIY91949.1"/>
    <property type="molecule type" value="Genomic_DNA"/>
</dbReference>
<feature type="repeat" description="WD" evidence="3">
    <location>
        <begin position="232"/>
        <end position="274"/>
    </location>
</feature>
<feature type="repeat" description="WD" evidence="3">
    <location>
        <begin position="148"/>
        <end position="189"/>
    </location>
</feature>
<name>A0A0D2LIX0_9CHLO</name>
<dbReference type="STRING" id="145388.A0A0D2LIX0"/>
<evidence type="ECO:0000256" key="2">
    <source>
        <dbReference type="ARBA" id="ARBA00022737"/>
    </source>
</evidence>
<dbReference type="Pfam" id="PF00400">
    <property type="entry name" value="WD40"/>
    <property type="match status" value="4"/>
</dbReference>
<dbReference type="Gene3D" id="2.130.10.10">
    <property type="entry name" value="YVTN repeat-like/Quinoprotein amine dehydrogenase"/>
    <property type="match status" value="1"/>
</dbReference>
<dbReference type="InterPro" id="IPR015943">
    <property type="entry name" value="WD40/YVTN_repeat-like_dom_sf"/>
</dbReference>
<keyword evidence="1 3" id="KW-0853">WD repeat</keyword>
<dbReference type="SUPFAM" id="SSF50978">
    <property type="entry name" value="WD40 repeat-like"/>
    <property type="match status" value="1"/>
</dbReference>
<dbReference type="PROSITE" id="PS50082">
    <property type="entry name" value="WD_REPEATS_2"/>
    <property type="match status" value="3"/>
</dbReference>
<evidence type="ECO:0000313" key="6">
    <source>
        <dbReference type="Proteomes" id="UP000054498"/>
    </source>
</evidence>
<gene>
    <name evidence="5" type="ORF">MNEG_16014</name>
</gene>
<dbReference type="PROSITE" id="PS00678">
    <property type="entry name" value="WD_REPEATS_1"/>
    <property type="match status" value="3"/>
</dbReference>
<dbReference type="Proteomes" id="UP000054498">
    <property type="component" value="Unassembled WGS sequence"/>
</dbReference>
<dbReference type="InterPro" id="IPR001680">
    <property type="entry name" value="WD40_rpt"/>
</dbReference>
<keyword evidence="6" id="KW-1185">Reference proteome</keyword>
<organism evidence="5 6">
    <name type="scientific">Monoraphidium neglectum</name>
    <dbReference type="NCBI Taxonomy" id="145388"/>
    <lineage>
        <taxon>Eukaryota</taxon>
        <taxon>Viridiplantae</taxon>
        <taxon>Chlorophyta</taxon>
        <taxon>core chlorophytes</taxon>
        <taxon>Chlorophyceae</taxon>
        <taxon>CS clade</taxon>
        <taxon>Sphaeropleales</taxon>
        <taxon>Selenastraceae</taxon>
        <taxon>Monoraphidium</taxon>
    </lineage>
</organism>
<dbReference type="RefSeq" id="XP_013890969.1">
    <property type="nucleotide sequence ID" value="XM_014035515.1"/>
</dbReference>
<evidence type="ECO:0000256" key="4">
    <source>
        <dbReference type="SAM" id="MobiDB-lite"/>
    </source>
</evidence>
<evidence type="ECO:0000313" key="5">
    <source>
        <dbReference type="EMBL" id="KIY91949.1"/>
    </source>
</evidence>
<dbReference type="PANTHER" id="PTHR19878">
    <property type="entry name" value="AUTOPHAGY PROTEIN 16-LIKE"/>
    <property type="match status" value="1"/>
</dbReference>
<dbReference type="InterPro" id="IPR019775">
    <property type="entry name" value="WD40_repeat_CS"/>
</dbReference>
<feature type="region of interest" description="Disordered" evidence="4">
    <location>
        <begin position="12"/>
        <end position="46"/>
    </location>
</feature>
<evidence type="ECO:0000256" key="1">
    <source>
        <dbReference type="ARBA" id="ARBA00022574"/>
    </source>
</evidence>
<protein>
    <submittedName>
        <fullName evidence="5">Uncharacterized protein</fullName>
    </submittedName>
</protein>
<dbReference type="InterPro" id="IPR036322">
    <property type="entry name" value="WD40_repeat_dom_sf"/>
</dbReference>
<evidence type="ECO:0000256" key="3">
    <source>
        <dbReference type="PROSITE-ProRule" id="PRU00221"/>
    </source>
</evidence>
<dbReference type="AlphaFoldDB" id="A0A0D2LIX0"/>
<feature type="compositionally biased region" description="Low complexity" evidence="4">
    <location>
        <begin position="29"/>
        <end position="46"/>
    </location>
</feature>
<dbReference type="GO" id="GO:0000045">
    <property type="term" value="P:autophagosome assembly"/>
    <property type="evidence" value="ECO:0007669"/>
    <property type="project" value="InterPro"/>
</dbReference>
<dbReference type="InterPro" id="IPR045160">
    <property type="entry name" value="ATG16"/>
</dbReference>
<dbReference type="GeneID" id="25733732"/>
<feature type="compositionally biased region" description="Gly residues" evidence="4">
    <location>
        <begin position="12"/>
        <end position="21"/>
    </location>
</feature>
<sequence length="332" mass="33226">MDRQLIGLMRGGLGGGAAAGPGPGPSPAPAAGGARGAAVAPTPQQQQPMQAVLGTLRGVASGALASALLGRRTASSDAAAAAANAAACDPAAAGFATATAAAAAAPLRQARGQEGQATSLKQLMGLPEGPVAPPPMRSLPAAPTKVFPAAHKGSVCSVAVMRPGHFVATCGTDRGVIGWDLQNLTSTNAYHGAAGTVNDAAFTQDGRRLLAACGDKRILSWSFESGRQEHTLTGHGGGVLCVACSALDASVAVSAGEDRCVKVWDLQRGFCVRSLPCAKMPSALALSLDGTTILTGHLDGSLCLWDMRQDRAGGKALAEALGARRHNRGAMT</sequence>
<dbReference type="SMART" id="SM00320">
    <property type="entry name" value="WD40"/>
    <property type="match status" value="4"/>
</dbReference>
<keyword evidence="2" id="KW-0677">Repeat</keyword>
<dbReference type="PROSITE" id="PS50294">
    <property type="entry name" value="WD_REPEATS_REGION"/>
    <property type="match status" value="1"/>
</dbReference>
<reference evidence="5 6" key="1">
    <citation type="journal article" date="2013" name="BMC Genomics">
        <title>Reconstruction of the lipid metabolism for the microalga Monoraphidium neglectum from its genome sequence reveals characteristics suitable for biofuel production.</title>
        <authorList>
            <person name="Bogen C."/>
            <person name="Al-Dilaimi A."/>
            <person name="Albersmeier A."/>
            <person name="Wichmann J."/>
            <person name="Grundmann M."/>
            <person name="Rupp O."/>
            <person name="Lauersen K.J."/>
            <person name="Blifernez-Klassen O."/>
            <person name="Kalinowski J."/>
            <person name="Goesmann A."/>
            <person name="Mussgnug J.H."/>
            <person name="Kruse O."/>
        </authorList>
    </citation>
    <scope>NUCLEOTIDE SEQUENCE [LARGE SCALE GENOMIC DNA]</scope>
    <source>
        <strain evidence="5 6">SAG 48.87</strain>
    </source>
</reference>
<dbReference type="KEGG" id="mng:MNEG_16014"/>
<accession>A0A0D2LIX0</accession>
<dbReference type="PANTHER" id="PTHR19878:SF8">
    <property type="entry name" value="AUTOPHAGY-RELATED 16, ISOFORM F"/>
    <property type="match status" value="1"/>
</dbReference>
<proteinExistence type="predicted"/>
<dbReference type="OrthoDB" id="506888at2759"/>
<feature type="repeat" description="WD" evidence="3">
    <location>
        <begin position="190"/>
        <end position="231"/>
    </location>
</feature>